<proteinExistence type="predicted"/>
<dbReference type="EMBL" id="CAIIXF020000011">
    <property type="protein sequence ID" value="CAH1798965.1"/>
    <property type="molecule type" value="Genomic_DNA"/>
</dbReference>
<dbReference type="InterPro" id="IPR050348">
    <property type="entry name" value="Protein-Tyr_Phosphatase"/>
</dbReference>
<evidence type="ECO:0000313" key="2">
    <source>
        <dbReference type="Proteomes" id="UP000749559"/>
    </source>
</evidence>
<dbReference type="AlphaFoldDB" id="A0A8J1TE98"/>
<sequence length="103" mass="11837">TSQIITQYEALCSLTKPLDATDCSHATLPDNLSKNRSKLILPLNRTRPFLRGTFDDRTDYINAVFVNGFKHKDAYIITQMPLENTVVDLYRLLRDHQSHTVVM</sequence>
<dbReference type="PANTHER" id="PTHR19134">
    <property type="entry name" value="RECEPTOR-TYPE TYROSINE-PROTEIN PHOSPHATASE"/>
    <property type="match status" value="1"/>
</dbReference>
<evidence type="ECO:0000313" key="1">
    <source>
        <dbReference type="EMBL" id="CAH1798965.1"/>
    </source>
</evidence>
<feature type="non-terminal residue" evidence="1">
    <location>
        <position position="1"/>
    </location>
</feature>
<dbReference type="Pfam" id="PF00102">
    <property type="entry name" value="Y_phosphatase"/>
    <property type="match status" value="1"/>
</dbReference>
<dbReference type="InterPro" id="IPR000242">
    <property type="entry name" value="PTP_cat"/>
</dbReference>
<dbReference type="Proteomes" id="UP000749559">
    <property type="component" value="Unassembled WGS sequence"/>
</dbReference>
<dbReference type="Gene3D" id="3.90.190.10">
    <property type="entry name" value="Protein tyrosine phosphatase superfamily"/>
    <property type="match status" value="1"/>
</dbReference>
<gene>
    <name evidence="1" type="ORF">OFUS_LOCUS23036</name>
</gene>
<dbReference type="InterPro" id="IPR029021">
    <property type="entry name" value="Prot-tyrosine_phosphatase-like"/>
</dbReference>
<organism evidence="1 2">
    <name type="scientific">Owenia fusiformis</name>
    <name type="common">Polychaete worm</name>
    <dbReference type="NCBI Taxonomy" id="6347"/>
    <lineage>
        <taxon>Eukaryota</taxon>
        <taxon>Metazoa</taxon>
        <taxon>Spiralia</taxon>
        <taxon>Lophotrochozoa</taxon>
        <taxon>Annelida</taxon>
        <taxon>Polychaeta</taxon>
        <taxon>Sedentaria</taxon>
        <taxon>Canalipalpata</taxon>
        <taxon>Sabellida</taxon>
        <taxon>Oweniida</taxon>
        <taxon>Oweniidae</taxon>
        <taxon>Owenia</taxon>
    </lineage>
</organism>
<dbReference type="PROSITE" id="PS50055">
    <property type="entry name" value="TYR_PHOSPHATASE_PTP"/>
    <property type="match status" value="1"/>
</dbReference>
<name>A0A8J1TE98_OWEFU</name>
<comment type="caution">
    <text evidence="1">The sequence shown here is derived from an EMBL/GenBank/DDBJ whole genome shotgun (WGS) entry which is preliminary data.</text>
</comment>
<dbReference type="SUPFAM" id="SSF52799">
    <property type="entry name" value="(Phosphotyrosine protein) phosphatases II"/>
    <property type="match status" value="1"/>
</dbReference>
<keyword evidence="2" id="KW-1185">Reference proteome</keyword>
<feature type="non-terminal residue" evidence="1">
    <location>
        <position position="103"/>
    </location>
</feature>
<dbReference type="OrthoDB" id="6407541at2759"/>
<reference evidence="1" key="1">
    <citation type="submission" date="2022-03" db="EMBL/GenBank/DDBJ databases">
        <authorList>
            <person name="Martin C."/>
        </authorList>
    </citation>
    <scope>NUCLEOTIDE SEQUENCE</scope>
</reference>
<accession>A0A8J1TE98</accession>
<protein>
    <submittedName>
        <fullName evidence="1">Uncharacterized protein</fullName>
    </submittedName>
</protein>
<dbReference type="PANTHER" id="PTHR19134:SF449">
    <property type="entry name" value="TYROSINE-PROTEIN PHOSPHATASE 1"/>
    <property type="match status" value="1"/>
</dbReference>
<dbReference type="GO" id="GO:0004725">
    <property type="term" value="F:protein tyrosine phosphatase activity"/>
    <property type="evidence" value="ECO:0007669"/>
    <property type="project" value="InterPro"/>
</dbReference>